<dbReference type="AlphaFoldDB" id="A0A6U4QGP8"/>
<evidence type="ECO:0000256" key="5">
    <source>
        <dbReference type="SAM" id="MobiDB-lite"/>
    </source>
</evidence>
<evidence type="ECO:0000256" key="4">
    <source>
        <dbReference type="PROSITE-ProRule" id="PRU00723"/>
    </source>
</evidence>
<evidence type="ECO:0000256" key="2">
    <source>
        <dbReference type="ARBA" id="ARBA00022771"/>
    </source>
</evidence>
<proteinExistence type="predicted"/>
<dbReference type="InterPro" id="IPR036855">
    <property type="entry name" value="Znf_CCCH_sf"/>
</dbReference>
<feature type="zinc finger region" description="C3H1-type" evidence="4">
    <location>
        <begin position="249"/>
        <end position="277"/>
    </location>
</feature>
<accession>A0A6U4QGP8</accession>
<evidence type="ECO:0000259" key="6">
    <source>
        <dbReference type="PROSITE" id="PS50103"/>
    </source>
</evidence>
<feature type="compositionally biased region" description="Polar residues" evidence="5">
    <location>
        <begin position="54"/>
        <end position="69"/>
    </location>
</feature>
<feature type="region of interest" description="Disordered" evidence="5">
    <location>
        <begin position="282"/>
        <end position="306"/>
    </location>
</feature>
<feature type="region of interest" description="Disordered" evidence="5">
    <location>
        <begin position="1"/>
        <end position="70"/>
    </location>
</feature>
<feature type="compositionally biased region" description="Low complexity" evidence="5">
    <location>
        <begin position="326"/>
        <end position="338"/>
    </location>
</feature>
<feature type="domain" description="C3H1-type" evidence="6">
    <location>
        <begin position="249"/>
        <end position="277"/>
    </location>
</feature>
<dbReference type="InterPro" id="IPR000571">
    <property type="entry name" value="Znf_CCCH"/>
</dbReference>
<feature type="domain" description="C3H1-type" evidence="6">
    <location>
        <begin position="140"/>
        <end position="168"/>
    </location>
</feature>
<sequence length="372" mass="39191">MHGPIDSTPMISPHDTPATLGSARTDGQPSSQHQRSSRHSTSAAVAAQRRPESRQLTQSPGLHSNTIHSPTPAFVWSQTGSWLPVASQHGAPPAPQQRSRRPPVHAHSRVERGVVYLISFKRVLHFPTVTCQSPTPPTRPPQLFVCPAFAARGLCAAGASCPDVHADMAQTKRLVPHFNPNVRIYDGAVPEDALPASHPERYPTSMGTLHVRVTGSGTAASEAPPATVVAIPANECFHTRAVELALAEGRPMDLCVHFSGKGVCDFGAGCQYVHALQHGAHDTLTTSGDRTPRSQEPGGAPRDSALVDFVVPPSPLVAGRGGSFHRGGASQSASSGHSRYLHDPYGARGWRGASLSTNASASASQPRGRGTS</sequence>
<dbReference type="GO" id="GO:0008270">
    <property type="term" value="F:zinc ion binding"/>
    <property type="evidence" value="ECO:0007669"/>
    <property type="project" value="UniProtKB-KW"/>
</dbReference>
<evidence type="ECO:0000256" key="1">
    <source>
        <dbReference type="ARBA" id="ARBA00022723"/>
    </source>
</evidence>
<dbReference type="PROSITE" id="PS50103">
    <property type="entry name" value="ZF_C3H1"/>
    <property type="match status" value="2"/>
</dbReference>
<organism evidence="7">
    <name type="scientific">Neobodo designis</name>
    <name type="common">Flagellated protozoan</name>
    <name type="synonym">Bodo designis</name>
    <dbReference type="NCBI Taxonomy" id="312471"/>
    <lineage>
        <taxon>Eukaryota</taxon>
        <taxon>Discoba</taxon>
        <taxon>Euglenozoa</taxon>
        <taxon>Kinetoplastea</taxon>
        <taxon>Metakinetoplastina</taxon>
        <taxon>Neobodonida</taxon>
        <taxon>Neobodo</taxon>
    </lineage>
</organism>
<gene>
    <name evidence="7" type="ORF">NDES1114_LOCUS7160</name>
    <name evidence="8" type="ORF">NDES1114_LOCUS7161</name>
</gene>
<keyword evidence="1 4" id="KW-0479">Metal-binding</keyword>
<evidence type="ECO:0000256" key="3">
    <source>
        <dbReference type="ARBA" id="ARBA00022833"/>
    </source>
</evidence>
<feature type="compositionally biased region" description="Low complexity" evidence="5">
    <location>
        <begin position="353"/>
        <end position="364"/>
    </location>
</feature>
<feature type="region of interest" description="Disordered" evidence="5">
    <location>
        <begin position="85"/>
        <end position="107"/>
    </location>
</feature>
<feature type="zinc finger region" description="C3H1-type" evidence="4">
    <location>
        <begin position="140"/>
        <end position="168"/>
    </location>
</feature>
<feature type="region of interest" description="Disordered" evidence="5">
    <location>
        <begin position="318"/>
        <end position="372"/>
    </location>
</feature>
<dbReference type="SMART" id="SM00356">
    <property type="entry name" value="ZnF_C3H1"/>
    <property type="match status" value="2"/>
</dbReference>
<dbReference type="SUPFAM" id="SSF90229">
    <property type="entry name" value="CCCH zinc finger"/>
    <property type="match status" value="1"/>
</dbReference>
<keyword evidence="2 4" id="KW-0863">Zinc-finger</keyword>
<evidence type="ECO:0000313" key="7">
    <source>
        <dbReference type="EMBL" id="CAD9100882.1"/>
    </source>
</evidence>
<dbReference type="EMBL" id="HBGF01010771">
    <property type="protein sequence ID" value="CAD9100882.1"/>
    <property type="molecule type" value="Transcribed_RNA"/>
</dbReference>
<name>A0A6U4QGP8_NEODS</name>
<keyword evidence="3 4" id="KW-0862">Zinc</keyword>
<protein>
    <recommendedName>
        <fullName evidence="6">C3H1-type domain-containing protein</fullName>
    </recommendedName>
</protein>
<reference evidence="7" key="1">
    <citation type="submission" date="2021-01" db="EMBL/GenBank/DDBJ databases">
        <authorList>
            <person name="Corre E."/>
            <person name="Pelletier E."/>
            <person name="Niang G."/>
            <person name="Scheremetjew M."/>
            <person name="Finn R."/>
            <person name="Kale V."/>
            <person name="Holt S."/>
            <person name="Cochrane G."/>
            <person name="Meng A."/>
            <person name="Brown T."/>
            <person name="Cohen L."/>
        </authorList>
    </citation>
    <scope>NUCLEOTIDE SEQUENCE</scope>
    <source>
        <strain evidence="7">CCAP 1951/1</strain>
    </source>
</reference>
<dbReference type="EMBL" id="HBGF01010772">
    <property type="protein sequence ID" value="CAD9100884.1"/>
    <property type="molecule type" value="Transcribed_RNA"/>
</dbReference>
<evidence type="ECO:0000313" key="8">
    <source>
        <dbReference type="EMBL" id="CAD9100884.1"/>
    </source>
</evidence>
<feature type="compositionally biased region" description="Basic residues" evidence="5">
    <location>
        <begin position="98"/>
        <end position="107"/>
    </location>
</feature>